<accession>A0AAV0BL86</accession>
<dbReference type="EMBL" id="CALTRL010005940">
    <property type="protein sequence ID" value="CAH7688012.1"/>
    <property type="molecule type" value="Genomic_DNA"/>
</dbReference>
<organism evidence="1 2">
    <name type="scientific">Phakopsora pachyrhizi</name>
    <name type="common">Asian soybean rust disease fungus</name>
    <dbReference type="NCBI Taxonomy" id="170000"/>
    <lineage>
        <taxon>Eukaryota</taxon>
        <taxon>Fungi</taxon>
        <taxon>Dikarya</taxon>
        <taxon>Basidiomycota</taxon>
        <taxon>Pucciniomycotina</taxon>
        <taxon>Pucciniomycetes</taxon>
        <taxon>Pucciniales</taxon>
        <taxon>Phakopsoraceae</taxon>
        <taxon>Phakopsora</taxon>
    </lineage>
</organism>
<name>A0AAV0BL86_PHAPC</name>
<evidence type="ECO:0000313" key="1">
    <source>
        <dbReference type="EMBL" id="CAH7688012.1"/>
    </source>
</evidence>
<keyword evidence="2" id="KW-1185">Reference proteome</keyword>
<comment type="caution">
    <text evidence="1">The sequence shown here is derived from an EMBL/GenBank/DDBJ whole genome shotgun (WGS) entry which is preliminary data.</text>
</comment>
<dbReference type="Proteomes" id="UP001153365">
    <property type="component" value="Unassembled WGS sequence"/>
</dbReference>
<reference evidence="1" key="1">
    <citation type="submission" date="2022-06" db="EMBL/GenBank/DDBJ databases">
        <authorList>
            <consortium name="SYNGENTA / RWTH Aachen University"/>
        </authorList>
    </citation>
    <scope>NUCLEOTIDE SEQUENCE</scope>
</reference>
<proteinExistence type="predicted"/>
<evidence type="ECO:0000313" key="2">
    <source>
        <dbReference type="Proteomes" id="UP001153365"/>
    </source>
</evidence>
<gene>
    <name evidence="1" type="ORF">PPACK8108_LOCUS22903</name>
</gene>
<dbReference type="AlphaFoldDB" id="A0AAV0BL86"/>
<protein>
    <submittedName>
        <fullName evidence="1">Uncharacterized protein</fullName>
    </submittedName>
</protein>
<sequence>MPKPQKNPSGHLTTEDYYIIWRPPASKGNGYAPIASENSIETNTMVDEHIDDETFVPPPYKHFNILQNLPNLGESLVDNALNSQDIMFEERGDWIENIWHHSDTKHHDLSLMRNLSSNLPPESTPKNNTLGKRKALNSLKLNPESHKQGPKSTLASSYAELYEFNIEEYDIKKLDWEQQKWHLEKEQKDKEQHMELTIREKKLQFTNDGKDKELEVRMLMADKDCEAMEIKENNALLCAVVGSSRSVQEICKIFK</sequence>